<reference evidence="1" key="1">
    <citation type="submission" date="2021-01" db="EMBL/GenBank/DDBJ databases">
        <authorList>
            <consortium name="Genoscope - CEA"/>
            <person name="William W."/>
        </authorList>
    </citation>
    <scope>NUCLEOTIDE SEQUENCE</scope>
</reference>
<proteinExistence type="predicted"/>
<dbReference type="Proteomes" id="UP001295469">
    <property type="component" value="Chromosome A01"/>
</dbReference>
<gene>
    <name evidence="1" type="ORF">DARMORV10_A01P23990.1</name>
</gene>
<name>A0A816Y138_BRANA</name>
<evidence type="ECO:0000313" key="1">
    <source>
        <dbReference type="EMBL" id="CAF2151436.1"/>
    </source>
</evidence>
<accession>A0A816Y138</accession>
<dbReference type="AlphaFoldDB" id="A0A816Y138"/>
<protein>
    <submittedName>
        <fullName evidence="1">(rape) hypothetical protein</fullName>
    </submittedName>
</protein>
<feature type="non-terminal residue" evidence="1">
    <location>
        <position position="83"/>
    </location>
</feature>
<organism evidence="1">
    <name type="scientific">Brassica napus</name>
    <name type="common">Rape</name>
    <dbReference type="NCBI Taxonomy" id="3708"/>
    <lineage>
        <taxon>Eukaryota</taxon>
        <taxon>Viridiplantae</taxon>
        <taxon>Streptophyta</taxon>
        <taxon>Embryophyta</taxon>
        <taxon>Tracheophyta</taxon>
        <taxon>Spermatophyta</taxon>
        <taxon>Magnoliopsida</taxon>
        <taxon>eudicotyledons</taxon>
        <taxon>Gunneridae</taxon>
        <taxon>Pentapetalae</taxon>
        <taxon>rosids</taxon>
        <taxon>malvids</taxon>
        <taxon>Brassicales</taxon>
        <taxon>Brassicaceae</taxon>
        <taxon>Brassiceae</taxon>
        <taxon>Brassica</taxon>
    </lineage>
</organism>
<dbReference type="EMBL" id="HG994355">
    <property type="protein sequence ID" value="CAF2151436.1"/>
    <property type="molecule type" value="Genomic_DNA"/>
</dbReference>
<sequence>LLFQLSVLVNKEEARDDSERRSTVLLVFQTRIEPKRELKAFCWSVGEQGGVRTSASQSFIPRKQLKDLSIELAELIGELIVLP</sequence>